<feature type="compositionally biased region" description="Pro residues" evidence="1">
    <location>
        <begin position="24"/>
        <end position="34"/>
    </location>
</feature>
<evidence type="ECO:0000313" key="3">
    <source>
        <dbReference type="Proteomes" id="UP000236569"/>
    </source>
</evidence>
<gene>
    <name evidence="2" type="ORF">DAERI_050148</name>
</gene>
<organism evidence="2 3">
    <name type="scientific">Deinococcus aerius</name>
    <dbReference type="NCBI Taxonomy" id="200253"/>
    <lineage>
        <taxon>Bacteria</taxon>
        <taxon>Thermotogati</taxon>
        <taxon>Deinococcota</taxon>
        <taxon>Deinococci</taxon>
        <taxon>Deinococcales</taxon>
        <taxon>Deinococcaceae</taxon>
        <taxon>Deinococcus</taxon>
    </lineage>
</organism>
<feature type="region of interest" description="Disordered" evidence="1">
    <location>
        <begin position="22"/>
        <end position="42"/>
    </location>
</feature>
<comment type="caution">
    <text evidence="2">The sequence shown here is derived from an EMBL/GenBank/DDBJ whole genome shotgun (WGS) entry which is preliminary data.</text>
</comment>
<sequence length="85" mass="9083">MRRWRRLGEGWGGVGQGILLRLTPTPPAPLPPPGVGGSFPLRSAKGPPTAPVAVLFYSQCLILLHSEPLAHRLAARADVVKAVRE</sequence>
<reference evidence="3" key="1">
    <citation type="submission" date="2018-01" db="EMBL/GenBank/DDBJ databases">
        <title>Draft Genome Sequence of the Radioresistant Bacterium Deinococcus aerius TR0125, Isolated from the Higher Atmosphere above Japan.</title>
        <authorList>
            <person name="Satoh K."/>
            <person name="Arai H."/>
            <person name="Sanzen T."/>
            <person name="Kawaguchi Y."/>
            <person name="Hayashi H."/>
            <person name="Yokobori S."/>
            <person name="Yamagishi A."/>
            <person name="Oono Y."/>
            <person name="Narumi I."/>
        </authorList>
    </citation>
    <scope>NUCLEOTIDE SEQUENCE [LARGE SCALE GENOMIC DNA]</scope>
    <source>
        <strain evidence="3">TR0125</strain>
    </source>
</reference>
<protein>
    <submittedName>
        <fullName evidence="2">Uncharacterized protein</fullName>
    </submittedName>
</protein>
<proteinExistence type="predicted"/>
<dbReference type="AlphaFoldDB" id="A0A2I9CUT7"/>
<keyword evidence="3" id="KW-1185">Reference proteome</keyword>
<evidence type="ECO:0000313" key="2">
    <source>
        <dbReference type="EMBL" id="GBF05639.1"/>
    </source>
</evidence>
<dbReference type="Proteomes" id="UP000236569">
    <property type="component" value="Unassembled WGS sequence"/>
</dbReference>
<name>A0A2I9CUT7_9DEIO</name>
<accession>A0A2I9CUT7</accession>
<evidence type="ECO:0000256" key="1">
    <source>
        <dbReference type="SAM" id="MobiDB-lite"/>
    </source>
</evidence>
<dbReference type="EMBL" id="BFAG01000005">
    <property type="protein sequence ID" value="GBF05639.1"/>
    <property type="molecule type" value="Genomic_DNA"/>
</dbReference>